<evidence type="ECO:0000256" key="4">
    <source>
        <dbReference type="ARBA" id="ARBA00022454"/>
    </source>
</evidence>
<evidence type="ECO:0000256" key="12">
    <source>
        <dbReference type="ARBA" id="ARBA00023242"/>
    </source>
</evidence>
<dbReference type="PROSITE" id="PS50051">
    <property type="entry name" value="MCM_2"/>
    <property type="match status" value="1"/>
</dbReference>
<evidence type="ECO:0000256" key="6">
    <source>
        <dbReference type="ARBA" id="ARBA00022741"/>
    </source>
</evidence>
<keyword evidence="11 15" id="KW-0238">DNA-binding</keyword>
<comment type="caution">
    <text evidence="20">The sequence shown here is derived from an EMBL/GenBank/DDBJ whole genome shotgun (WGS) entry which is preliminary data.</text>
</comment>
<keyword evidence="4 16" id="KW-0158">Chromosome</keyword>
<dbReference type="PROSITE" id="PS51425">
    <property type="entry name" value="SCD"/>
    <property type="match status" value="1"/>
</dbReference>
<dbReference type="PANTHER" id="PTHR11199:SF10">
    <property type="entry name" value="COHESIN SUBUNIT SA"/>
    <property type="match status" value="1"/>
</dbReference>
<dbReference type="InterPro" id="IPR001208">
    <property type="entry name" value="MCM_dom"/>
</dbReference>
<keyword evidence="16" id="KW-0132">Cell division</keyword>
<dbReference type="GO" id="GO:0042555">
    <property type="term" value="C:MCM complex"/>
    <property type="evidence" value="ECO:0007669"/>
    <property type="project" value="InterPro"/>
</dbReference>
<dbReference type="InterPro" id="IPR003593">
    <property type="entry name" value="AAA+_ATPase"/>
</dbReference>
<evidence type="ECO:0000256" key="11">
    <source>
        <dbReference type="ARBA" id="ARBA00023125"/>
    </source>
</evidence>
<proteinExistence type="inferred from homology"/>
<dbReference type="Pfam" id="PF14551">
    <property type="entry name" value="MCM_N"/>
    <property type="match status" value="1"/>
</dbReference>
<evidence type="ECO:0000256" key="2">
    <source>
        <dbReference type="ARBA" id="ARBA00005486"/>
    </source>
</evidence>
<keyword evidence="10" id="KW-0832">Ubl conjugation</keyword>
<dbReference type="Pfam" id="PF00493">
    <property type="entry name" value="MCM"/>
    <property type="match status" value="1"/>
</dbReference>
<comment type="subcellular location">
    <subcellularLocation>
        <location evidence="1 16">Chromosome</location>
    </subcellularLocation>
    <subcellularLocation>
        <location evidence="16">Nucleus</location>
    </subcellularLocation>
    <subcellularLocation>
        <location evidence="16">Chromosome</location>
        <location evidence="16">Centromere</location>
    </subcellularLocation>
</comment>
<comment type="function">
    <text evidence="16">Component of cohesin complex, a complex required for the cohesion of sister chromatids after DNA replication. The cohesin complex apparently forms a large proteinaceous ring within which sister chromatids can be trapped. At anaphase, the complex is cleaved and dissociates from chromatin, allowing sister chromatids to segregate.</text>
</comment>
<dbReference type="CDD" id="cd17758">
    <property type="entry name" value="MCM7"/>
    <property type="match status" value="1"/>
</dbReference>
<dbReference type="PRINTS" id="PR01663">
    <property type="entry name" value="MCMPROTEIN7"/>
</dbReference>
<dbReference type="InterPro" id="IPR020839">
    <property type="entry name" value="SCD"/>
</dbReference>
<accession>A0A5C6MJK5</accession>
<dbReference type="Pfam" id="PF24901">
    <property type="entry name" value="WHD_MCM7"/>
    <property type="match status" value="1"/>
</dbReference>
<dbReference type="FunFam" id="3.40.50.300:FF:000288">
    <property type="entry name" value="DNA replication licensing factor MCM7"/>
    <property type="match status" value="1"/>
</dbReference>
<gene>
    <name evidence="20" type="ORF">D4764_09G0003510</name>
</gene>
<dbReference type="GO" id="GO:0003682">
    <property type="term" value="F:chromatin binding"/>
    <property type="evidence" value="ECO:0007669"/>
    <property type="project" value="TreeGrafter"/>
</dbReference>
<dbReference type="PANTHER" id="PTHR11199">
    <property type="entry name" value="STROMAL ANTIGEN"/>
    <property type="match status" value="1"/>
</dbReference>
<feature type="domain" description="MCM C-terminal AAA(+) ATPase" evidence="18">
    <location>
        <begin position="1483"/>
        <end position="1688"/>
    </location>
</feature>
<dbReference type="FunFam" id="3.30.1640.10:FF:000007">
    <property type="entry name" value="DNA replication licensing factor MCM7"/>
    <property type="match status" value="1"/>
</dbReference>
<dbReference type="InterPro" id="IPR018525">
    <property type="entry name" value="MCM_CS"/>
</dbReference>
<evidence type="ECO:0000256" key="13">
    <source>
        <dbReference type="ARBA" id="ARBA00023306"/>
    </source>
</evidence>
<dbReference type="InterPro" id="IPR033762">
    <property type="entry name" value="MCM_OB"/>
</dbReference>
<sequence>MDNGDSIVDSLELDDTSDEFSSSGSEVEMKVTKPRKKAVPASPPPKRPRRKAALKGTSSSSNSPISSSPDLSQWQQQSHGTRKKTSPRPLIEKNQNIRAEDIYEAVSSGKNAMLTVVDEWLDSYKQNQKDSFLVLINFIVQSCGCKGVVSSEMFDNLQNAEIIGALTKDFNEDSVNYPLSTPGPQLKRFKAGLCEFAQLLVYSCRNSLIYDEYLFPSLLALLTGLSDSQVRAFRHTSTLLAMKLMTSLVKVFLGVSIQLQTAQRRCDIECSKRDPDRASDRLEELKASISELHENKEEVSSMMNGMFRGVFVHRYRDQLPEIRAICIEELGIWLKLDPEHFLNDKCLKYLGWTLHDKRSSVRLQCVRALQGLYQEKEFIGRLELFTSRFKERMLSMVLDKDSDVAVEVLNLLLLIHQGTEEGLGEEECSCIYPLVYTSHKGLASAAGKFLYNKLKSVIASENQVSEQEQDENASFIQILISFYIQSELHEHAAYLVDSLWDVAGSELRDWERMTFFLLQDCGLVYEEEGALIDLMICTIKQAALAVPPVGRSHGKKNLSLKAKKIQEQDRRRLTTHFIPLLPQLLAKYSADAEKVSLLLKAPLYFDLEMYSNSSQLKKHLDLLLVQICGIVEKHTELPVLQACAQLACTLCSDSYTFSSRAHLVFSQLLDSLVECFNTYLSGLLQGAADGDDIYCAATALKRIAALSGAKDLTGLQLFHPCVKVLNNRIACEELETELIVSALKCAAFHLMWAKVNAVNSTPTEAELKHLKMDVRSYCKVCQICLSLDCTEIRDQAFELLCDLLLLYSPSSARSTPTLQTLVYLPSDSLRCDMSGFLIDYIFSDDSSDLNVKGEDEMKITLLQKKRNQLAGYCKLVIYGVLDLVAATDVFKHYSKCFNDFGDLIKETISKSKQINPVQSAKTVCLSLQQMFSEMLTEDPKNQNLGEIRELAKRLAMSFGIDLYHVREPLAALHMDGIRFAFHEPENGEDRLPNVAFLEILSEFSFKLLQADRPKLVAFLKSECPSAALSWPPLRMYQRSLGVERPPVAGQDEEGGACSRDETPLAKRRRTTAQVETGSASSSWLDGPSISSGLHHPALTSTMQKLPEKPSGKLGSATDELSEPHSEDEFSGLPVRKIKSAMKRRHSVSSKTSPVQAQQSLNSHFNLLSLFEDNDEIQSNSEHGSGFSPVALAHREQVSLFVELDDVSEEDPELVESICENAKRYTALFADAVHELLPEYKEKDTVAKDSLDVYIEHRLMIEQRGRDPAETRDPRNQYPPELMRRFELYFKPPTTTKPKVVRDVKADTIGKLVSVRGIVTRATEVKPMMAVATYTCDQCGAETYQPIQSPSFMPLIMCPSQECVTNKSGGRLYLQTRGSKFIKFQELRIQEHSDQVPVGNIPRSMSVYARGENTRLAQPGDHVAITGVFLPLLRTGFRQAVQGLLSETYLEAHSITLMNKTEDDELGSEELSDEELRSITEEGFYEKLAGSIAPEIYGHEDVKKALLLLLVGGVEQAPKGMKIRGNINICLMGDPGVAKSQLLSYIDRLAPRSQYTTGRGSSGVGLTAAVMRDPVTGEMTLEGGALVLADQGICCIDEFDKMADADRTAIHEVMEQQTISIAKAGIMTSLNARCSILAAANPAYGRYNPRKSIEQNIQLPAALLSRFDLLWLIQDKPDADSDLRLAQHITYVHQHCRQPPTHFTPIDMKLMRRYISLCKRKQPVVPESLADYITAAYVEMRKEARVSKDTTFTSARTLLSILRLSTALARLRMLEVVEKEDVNEAMRLMEMSKDSLQADKSSTTRTQRPSDVIFSLVRELATEGVAGRTGAGGVVRMAEAEQRCVSRGFTPAQFEEALEEYEELNVWQINQARSRITFV</sequence>
<dbReference type="Proteomes" id="UP000324091">
    <property type="component" value="Chromosome 9"/>
</dbReference>
<name>A0A5C6MJK5_9TELE</name>
<comment type="subunit">
    <text evidence="16">Part of the cohesin complex which is composed of a heterodimer between a SMC1 protein (SMC1A or SMC1B) and SMC3, which are attached via their hinge domain, and RAD21 which link them at their heads, and one STAG protein.</text>
</comment>
<keyword evidence="13 16" id="KW-0131">Cell cycle</keyword>
<dbReference type="FunFam" id="2.20.28.10:FF:000004">
    <property type="entry name" value="DNA replication licensing factor MCM7"/>
    <property type="match status" value="1"/>
</dbReference>
<dbReference type="InterPro" id="IPR039662">
    <property type="entry name" value="Cohesin_Scc3/SA"/>
</dbReference>
<dbReference type="PRINTS" id="PR01657">
    <property type="entry name" value="MCMFAMILY"/>
</dbReference>
<evidence type="ECO:0000256" key="9">
    <source>
        <dbReference type="ARBA" id="ARBA00022840"/>
    </source>
</evidence>
<dbReference type="SUPFAM" id="SSF48371">
    <property type="entry name" value="ARM repeat"/>
    <property type="match status" value="1"/>
</dbReference>
<dbReference type="SMART" id="SM00350">
    <property type="entry name" value="MCM"/>
    <property type="match status" value="1"/>
</dbReference>
<dbReference type="Gene3D" id="2.20.28.10">
    <property type="match status" value="1"/>
</dbReference>
<evidence type="ECO:0000256" key="1">
    <source>
        <dbReference type="ARBA" id="ARBA00004286"/>
    </source>
</evidence>
<feature type="compositionally biased region" description="Polar residues" evidence="17">
    <location>
        <begin position="1071"/>
        <end position="1091"/>
    </location>
</feature>
<feature type="region of interest" description="Disordered" evidence="17">
    <location>
        <begin position="1"/>
        <end position="93"/>
    </location>
</feature>
<evidence type="ECO:0000256" key="5">
    <source>
        <dbReference type="ARBA" id="ARBA00022705"/>
    </source>
</evidence>
<dbReference type="InterPro" id="IPR031327">
    <property type="entry name" value="MCM"/>
</dbReference>
<dbReference type="GO" id="GO:0007062">
    <property type="term" value="P:sister chromatid cohesion"/>
    <property type="evidence" value="ECO:0007669"/>
    <property type="project" value="UniProtKB-UniRule"/>
</dbReference>
<evidence type="ECO:0000256" key="10">
    <source>
        <dbReference type="ARBA" id="ARBA00022843"/>
    </source>
</evidence>
<reference evidence="20 21" key="1">
    <citation type="submission" date="2019-04" db="EMBL/GenBank/DDBJ databases">
        <title>Chromosome genome assembly for Takifugu flavidus.</title>
        <authorList>
            <person name="Xiao S."/>
        </authorList>
    </citation>
    <scope>NUCLEOTIDE SEQUENCE [LARGE SCALE GENOMIC DNA]</scope>
    <source>
        <strain evidence="20">HTHZ2018</strain>
        <tissue evidence="20">Muscle</tissue>
    </source>
</reference>
<dbReference type="GO" id="GO:0007059">
    <property type="term" value="P:chromosome segregation"/>
    <property type="evidence" value="ECO:0007669"/>
    <property type="project" value="UniProtKB-KW"/>
</dbReference>
<dbReference type="SUPFAM" id="SSF52540">
    <property type="entry name" value="P-loop containing nucleoside triphosphate hydrolases"/>
    <property type="match status" value="1"/>
</dbReference>
<dbReference type="GO" id="GO:0006270">
    <property type="term" value="P:DNA replication initiation"/>
    <property type="evidence" value="ECO:0007669"/>
    <property type="project" value="InterPro"/>
</dbReference>
<dbReference type="PROSITE" id="PS00847">
    <property type="entry name" value="MCM_1"/>
    <property type="match status" value="1"/>
</dbReference>
<evidence type="ECO:0000256" key="8">
    <source>
        <dbReference type="ARBA" id="ARBA00022806"/>
    </source>
</evidence>
<dbReference type="GO" id="GO:0000775">
    <property type="term" value="C:chromosome, centromeric region"/>
    <property type="evidence" value="ECO:0007669"/>
    <property type="project" value="UniProtKB-SubCell"/>
</dbReference>
<protein>
    <recommendedName>
        <fullName evidence="16">Cohesin subunit SA</fullName>
    </recommendedName>
    <alternativeName>
        <fullName evidence="16">SCC3 homolog</fullName>
    </alternativeName>
    <alternativeName>
        <fullName evidence="16">Stromal antigen</fullName>
    </alternativeName>
</protein>
<dbReference type="EMBL" id="RHFK02000022">
    <property type="protein sequence ID" value="TWW55302.1"/>
    <property type="molecule type" value="Genomic_DNA"/>
</dbReference>
<dbReference type="InterPro" id="IPR013721">
    <property type="entry name" value="STAG"/>
</dbReference>
<evidence type="ECO:0000256" key="15">
    <source>
        <dbReference type="RuleBase" id="RU004070"/>
    </source>
</evidence>
<feature type="region of interest" description="Disordered" evidence="17">
    <location>
        <begin position="1045"/>
        <end position="1134"/>
    </location>
</feature>
<dbReference type="Pfam" id="PF21581">
    <property type="entry name" value="SCD"/>
    <property type="match status" value="1"/>
</dbReference>
<keyword evidence="21" id="KW-1185">Reference proteome</keyword>
<dbReference type="InterPro" id="IPR012340">
    <property type="entry name" value="NA-bd_OB-fold"/>
</dbReference>
<dbReference type="Gene3D" id="3.30.1640.10">
    <property type="entry name" value="mini-chromosome maintenance (MCM) complex, chain A, domain 1"/>
    <property type="match status" value="1"/>
</dbReference>
<evidence type="ECO:0000259" key="19">
    <source>
        <dbReference type="PROSITE" id="PS51425"/>
    </source>
</evidence>
<keyword evidence="6 15" id="KW-0547">Nucleotide-binding</keyword>
<dbReference type="Pfam" id="PF08514">
    <property type="entry name" value="STAG"/>
    <property type="match status" value="1"/>
</dbReference>
<dbReference type="Pfam" id="PF17855">
    <property type="entry name" value="MCM_lid"/>
    <property type="match status" value="1"/>
</dbReference>
<dbReference type="InterPro" id="IPR041562">
    <property type="entry name" value="MCM_lid"/>
</dbReference>
<dbReference type="GO" id="GO:0003678">
    <property type="term" value="F:DNA helicase activity"/>
    <property type="evidence" value="ECO:0007669"/>
    <property type="project" value="UniProtKB-EC"/>
</dbReference>
<keyword evidence="8" id="KW-0347">Helicase</keyword>
<evidence type="ECO:0000256" key="16">
    <source>
        <dbReference type="RuleBase" id="RU369063"/>
    </source>
</evidence>
<keyword evidence="16" id="KW-0159">Chromosome partition</keyword>
<evidence type="ECO:0000256" key="7">
    <source>
        <dbReference type="ARBA" id="ARBA00022801"/>
    </source>
</evidence>
<dbReference type="GO" id="GO:0008278">
    <property type="term" value="C:cohesin complex"/>
    <property type="evidence" value="ECO:0007669"/>
    <property type="project" value="UniProtKB-UniRule"/>
</dbReference>
<dbReference type="Gene3D" id="2.40.50.140">
    <property type="entry name" value="Nucleic acid-binding proteins"/>
    <property type="match status" value="1"/>
</dbReference>
<comment type="similarity">
    <text evidence="2 16">Belongs to the SCC3 family.</text>
</comment>
<feature type="compositionally biased region" description="Low complexity" evidence="17">
    <location>
        <begin position="54"/>
        <end position="72"/>
    </location>
</feature>
<evidence type="ECO:0000313" key="21">
    <source>
        <dbReference type="Proteomes" id="UP000324091"/>
    </source>
</evidence>
<feature type="domain" description="SCD" evidence="19">
    <location>
        <begin position="311"/>
        <end position="396"/>
    </location>
</feature>
<evidence type="ECO:0000256" key="3">
    <source>
        <dbReference type="ARBA" id="ARBA00008010"/>
    </source>
</evidence>
<keyword evidence="9 15" id="KW-0067">ATP-binding</keyword>
<dbReference type="Pfam" id="PF17207">
    <property type="entry name" value="MCM_OB"/>
    <property type="match status" value="1"/>
</dbReference>
<dbReference type="InterPro" id="IPR008050">
    <property type="entry name" value="MCM7"/>
</dbReference>
<dbReference type="InterPro" id="IPR027417">
    <property type="entry name" value="P-loop_NTPase"/>
</dbReference>
<comment type="catalytic activity">
    <reaction evidence="14">
        <text>ATP + H2O = ADP + phosphate + H(+)</text>
        <dbReference type="Rhea" id="RHEA:13065"/>
        <dbReference type="ChEBI" id="CHEBI:15377"/>
        <dbReference type="ChEBI" id="CHEBI:15378"/>
        <dbReference type="ChEBI" id="CHEBI:30616"/>
        <dbReference type="ChEBI" id="CHEBI:43474"/>
        <dbReference type="ChEBI" id="CHEBI:456216"/>
        <dbReference type="EC" id="3.6.4.12"/>
    </reaction>
    <physiologicalReaction direction="left-to-right" evidence="14">
        <dbReference type="Rhea" id="RHEA:13066"/>
    </physiologicalReaction>
</comment>
<dbReference type="InterPro" id="IPR016024">
    <property type="entry name" value="ARM-type_fold"/>
</dbReference>
<dbReference type="SMART" id="SM00382">
    <property type="entry name" value="AAA"/>
    <property type="match status" value="1"/>
</dbReference>
<organism evidence="20 21">
    <name type="scientific">Takifugu flavidus</name>
    <name type="common">sansaifugu</name>
    <dbReference type="NCBI Taxonomy" id="433684"/>
    <lineage>
        <taxon>Eukaryota</taxon>
        <taxon>Metazoa</taxon>
        <taxon>Chordata</taxon>
        <taxon>Craniata</taxon>
        <taxon>Vertebrata</taxon>
        <taxon>Euteleostomi</taxon>
        <taxon>Actinopterygii</taxon>
        <taxon>Neopterygii</taxon>
        <taxon>Teleostei</taxon>
        <taxon>Neoteleostei</taxon>
        <taxon>Acanthomorphata</taxon>
        <taxon>Eupercaria</taxon>
        <taxon>Tetraodontiformes</taxon>
        <taxon>Tetradontoidea</taxon>
        <taxon>Tetraodontidae</taxon>
        <taxon>Takifugu</taxon>
    </lineage>
</organism>
<dbReference type="GO" id="GO:0016887">
    <property type="term" value="F:ATP hydrolysis activity"/>
    <property type="evidence" value="ECO:0007669"/>
    <property type="project" value="RHEA"/>
</dbReference>
<comment type="similarity">
    <text evidence="3 15">Belongs to the MCM family.</text>
</comment>
<evidence type="ECO:0000256" key="17">
    <source>
        <dbReference type="SAM" id="MobiDB-lite"/>
    </source>
</evidence>
<dbReference type="GO" id="GO:0000785">
    <property type="term" value="C:chromatin"/>
    <property type="evidence" value="ECO:0007669"/>
    <property type="project" value="UniProtKB-UniRule"/>
</dbReference>
<keyword evidence="7" id="KW-0378">Hydrolase</keyword>
<evidence type="ECO:0000313" key="20">
    <source>
        <dbReference type="EMBL" id="TWW55302.1"/>
    </source>
</evidence>
<dbReference type="SUPFAM" id="SSF50249">
    <property type="entry name" value="Nucleic acid-binding proteins"/>
    <property type="match status" value="1"/>
</dbReference>
<evidence type="ECO:0000259" key="18">
    <source>
        <dbReference type="PROSITE" id="PS50051"/>
    </source>
</evidence>
<dbReference type="GO" id="GO:0051301">
    <property type="term" value="P:cell division"/>
    <property type="evidence" value="ECO:0007669"/>
    <property type="project" value="UniProtKB-UniRule"/>
</dbReference>
<dbReference type="GO" id="GO:0005524">
    <property type="term" value="F:ATP binding"/>
    <property type="evidence" value="ECO:0007669"/>
    <property type="project" value="UniProtKB-KW"/>
</dbReference>
<dbReference type="Gene3D" id="3.40.50.300">
    <property type="entry name" value="P-loop containing nucleotide triphosphate hydrolases"/>
    <property type="match status" value="1"/>
</dbReference>
<dbReference type="InterPro" id="IPR027925">
    <property type="entry name" value="MCM_N"/>
</dbReference>
<keyword evidence="12 16" id="KW-0539">Nucleus</keyword>
<dbReference type="Pfam" id="PF24571">
    <property type="entry name" value="HEAT_SCC3-SA"/>
    <property type="match status" value="1"/>
</dbReference>
<dbReference type="GO" id="GO:0003677">
    <property type="term" value="F:DNA binding"/>
    <property type="evidence" value="ECO:0007669"/>
    <property type="project" value="UniProtKB-KW"/>
</dbReference>
<keyword evidence="5" id="KW-0235">DNA replication</keyword>
<dbReference type="GO" id="GO:0005634">
    <property type="term" value="C:nucleus"/>
    <property type="evidence" value="ECO:0007669"/>
    <property type="project" value="UniProtKB-SubCell"/>
</dbReference>
<dbReference type="InterPro" id="IPR056396">
    <property type="entry name" value="HEAT_SCC3-SA"/>
</dbReference>
<evidence type="ECO:0000256" key="14">
    <source>
        <dbReference type="ARBA" id="ARBA00048432"/>
    </source>
</evidence>